<proteinExistence type="inferred from homology"/>
<dbReference type="CTD" id="8577319"/>
<dbReference type="InterPro" id="IPR009018">
    <property type="entry name" value="Signal_recog_particle_SRP9/14"/>
</dbReference>
<evidence type="ECO:0000256" key="2">
    <source>
        <dbReference type="ARBA" id="ARBA00010349"/>
    </source>
</evidence>
<dbReference type="RefSeq" id="XP_002635323.1">
    <property type="nucleotide sequence ID" value="XM_002635277.1"/>
</dbReference>
<dbReference type="GeneID" id="8577319"/>
<keyword evidence="10" id="KW-1185">Reference proteome</keyword>
<protein>
    <recommendedName>
        <fullName evidence="3 8">Signal recognition particle 14 kDa protein</fullName>
        <shortName evidence="8">SRP14</shortName>
    </recommendedName>
</protein>
<comment type="subunit">
    <text evidence="8">Heterodimer with SRP9; binds RNA as heterodimer. Component of a signal recognition particle (SRP) complex that consists of a 7SL RNA molecule of 300 nucleotides and six protein subunits: SRP72, SRP68, SRP54, SRP19, SRP14 and SRP9.</text>
</comment>
<reference evidence="9 10" key="1">
    <citation type="journal article" date="2003" name="PLoS Biol.">
        <title>The genome sequence of Caenorhabditis briggsae: a platform for comparative genomics.</title>
        <authorList>
            <person name="Stein L.D."/>
            <person name="Bao Z."/>
            <person name="Blasiar D."/>
            <person name="Blumenthal T."/>
            <person name="Brent M.R."/>
            <person name="Chen N."/>
            <person name="Chinwalla A."/>
            <person name="Clarke L."/>
            <person name="Clee C."/>
            <person name="Coghlan A."/>
            <person name="Coulson A."/>
            <person name="D'Eustachio P."/>
            <person name="Fitch D.H."/>
            <person name="Fulton L.A."/>
            <person name="Fulton R.E."/>
            <person name="Griffiths-Jones S."/>
            <person name="Harris T.W."/>
            <person name="Hillier L.W."/>
            <person name="Kamath R."/>
            <person name="Kuwabara P.E."/>
            <person name="Mardis E.R."/>
            <person name="Marra M.A."/>
            <person name="Miner T.L."/>
            <person name="Minx P."/>
            <person name="Mullikin J.C."/>
            <person name="Plumb R.W."/>
            <person name="Rogers J."/>
            <person name="Schein J.E."/>
            <person name="Sohrmann M."/>
            <person name="Spieth J."/>
            <person name="Stajich J.E."/>
            <person name="Wei C."/>
            <person name="Willey D."/>
            <person name="Wilson R.K."/>
            <person name="Durbin R."/>
            <person name="Waterston R.H."/>
        </authorList>
    </citation>
    <scope>NUCLEOTIDE SEQUENCE [LARGE SCALE GENOMIC DNA]</scope>
    <source>
        <strain evidence="9 10">AF16</strain>
    </source>
</reference>
<dbReference type="Gene3D" id="3.30.720.10">
    <property type="entry name" value="Signal recognition particle alu RNA binding heterodimer, srp9/1"/>
    <property type="match status" value="1"/>
</dbReference>
<dbReference type="GO" id="GO:0006614">
    <property type="term" value="P:SRP-dependent cotranslational protein targeting to membrane"/>
    <property type="evidence" value="ECO:0007669"/>
    <property type="project" value="UniProtKB-UniRule"/>
</dbReference>
<dbReference type="InParanoid" id="A8WQK4"/>
<dbReference type="GO" id="GO:0045047">
    <property type="term" value="P:protein targeting to ER"/>
    <property type="evidence" value="ECO:0000318"/>
    <property type="project" value="GO_Central"/>
</dbReference>
<dbReference type="GO" id="GO:0005786">
    <property type="term" value="C:signal recognition particle, endoplasmic reticulum targeting"/>
    <property type="evidence" value="ECO:0000318"/>
    <property type="project" value="GO_Central"/>
</dbReference>
<comment type="similarity">
    <text evidence="2 8">Belongs to the SRP14 family.</text>
</comment>
<evidence type="ECO:0000313" key="10">
    <source>
        <dbReference type="Proteomes" id="UP000008549"/>
    </source>
</evidence>
<dbReference type="PANTHER" id="PTHR12013">
    <property type="entry name" value="SIGNAL RECOGNITION PARTICLE 14 KD PROTEIN"/>
    <property type="match status" value="1"/>
</dbReference>
<dbReference type="HOGENOM" id="CLU_256727_0_0_1"/>
<keyword evidence="7 8" id="KW-0687">Ribonucleoprotein</keyword>
<evidence type="ECO:0000313" key="9">
    <source>
        <dbReference type="EMBL" id="CAP22762.1"/>
    </source>
</evidence>
<name>A8WQK4_CAEBR</name>
<reference evidence="9 10" key="2">
    <citation type="journal article" date="2011" name="PLoS Genet.">
        <title>Caenorhabditis briggsae recombinant inbred line genotypes reveal inter-strain incompatibility and the evolution of recombination.</title>
        <authorList>
            <person name="Ross J.A."/>
            <person name="Koboldt D.C."/>
            <person name="Staisch J.E."/>
            <person name="Chamberlin H.M."/>
            <person name="Gupta B.P."/>
            <person name="Miller R.D."/>
            <person name="Baird S.E."/>
            <person name="Haag E.S."/>
        </authorList>
    </citation>
    <scope>NUCLEOTIDE SEQUENCE [LARGE SCALE GENOMIC DNA]</scope>
    <source>
        <strain evidence="9 10">AF16</strain>
    </source>
</reference>
<keyword evidence="5 8" id="KW-0694">RNA-binding</keyword>
<evidence type="ECO:0000256" key="5">
    <source>
        <dbReference type="ARBA" id="ARBA00022884"/>
    </source>
</evidence>
<dbReference type="SUPFAM" id="SSF48371">
    <property type="entry name" value="ARM repeat"/>
    <property type="match status" value="1"/>
</dbReference>
<dbReference type="FunCoup" id="A8WQK4">
    <property type="interactions" value="1432"/>
</dbReference>
<dbReference type="InterPro" id="IPR003210">
    <property type="entry name" value="Signal_recog_particle_SRP14"/>
</dbReference>
<dbReference type="GO" id="GO:0030942">
    <property type="term" value="F:endoplasmic reticulum signal peptide binding"/>
    <property type="evidence" value="ECO:0007669"/>
    <property type="project" value="UniProtKB-UniRule"/>
</dbReference>
<evidence type="ECO:0000256" key="4">
    <source>
        <dbReference type="ARBA" id="ARBA00022490"/>
    </source>
</evidence>
<keyword evidence="4 8" id="KW-0963">Cytoplasm</keyword>
<evidence type="ECO:0000313" key="11">
    <source>
        <dbReference type="WormBase" id="CBG01490"/>
    </source>
</evidence>
<comment type="subcellular location">
    <subcellularLocation>
        <location evidence="1 8">Cytoplasm</location>
    </subcellularLocation>
</comment>
<dbReference type="FunFam" id="3.30.720.10:FF:000011">
    <property type="entry name" value="Signal recognition particle 14 kDa protein"/>
    <property type="match status" value="1"/>
</dbReference>
<gene>
    <name evidence="9 11" type="ORF">CBG01490</name>
    <name evidence="9" type="ORF">CBG_01490</name>
</gene>
<dbReference type="InterPro" id="IPR016024">
    <property type="entry name" value="ARM-type_fold"/>
</dbReference>
<evidence type="ECO:0000256" key="7">
    <source>
        <dbReference type="ARBA" id="ARBA00023274"/>
    </source>
</evidence>
<keyword evidence="6 8" id="KW-0733">Signal recognition particle</keyword>
<evidence type="ECO:0000256" key="6">
    <source>
        <dbReference type="ARBA" id="ARBA00023135"/>
    </source>
</evidence>
<dbReference type="GO" id="GO:0008312">
    <property type="term" value="F:7S RNA binding"/>
    <property type="evidence" value="ECO:0007669"/>
    <property type="project" value="UniProtKB-UniRule"/>
</dbReference>
<evidence type="ECO:0000256" key="3">
    <source>
        <dbReference type="ARBA" id="ARBA00017926"/>
    </source>
</evidence>
<dbReference type="SUPFAM" id="SSF54762">
    <property type="entry name" value="Signal recognition particle alu RNA binding heterodimer, SRP9/14"/>
    <property type="match status" value="1"/>
</dbReference>
<comment type="function">
    <text evidence="8">Component of the signal recognition particle (SRP) complex, a ribonucleoprotein complex that mediates the cotranslational targeting of secretory and membrane proteins to the endoplasmic reticulum (ER). SRP9 together with SRP14 and the Alu portion of the SRP RNA, constitutes the elongation arrest domain of SRP. The complex of SRP9 and SRP14 is required for SRP RNA binding.</text>
</comment>
<organism evidence="9 10">
    <name type="scientific">Caenorhabditis briggsae</name>
    <dbReference type="NCBI Taxonomy" id="6238"/>
    <lineage>
        <taxon>Eukaryota</taxon>
        <taxon>Metazoa</taxon>
        <taxon>Ecdysozoa</taxon>
        <taxon>Nematoda</taxon>
        <taxon>Chromadorea</taxon>
        <taxon>Rhabditida</taxon>
        <taxon>Rhabditina</taxon>
        <taxon>Rhabditomorpha</taxon>
        <taxon>Rhabditoidea</taxon>
        <taxon>Rhabditidae</taxon>
        <taxon>Peloderinae</taxon>
        <taxon>Caenorhabditis</taxon>
    </lineage>
</organism>
<dbReference type="STRING" id="6238.A8WQK4"/>
<evidence type="ECO:0000256" key="8">
    <source>
        <dbReference type="RuleBase" id="RU368100"/>
    </source>
</evidence>
<dbReference type="EMBL" id="HE601420">
    <property type="protein sequence ID" value="CAP22762.1"/>
    <property type="molecule type" value="Genomic_DNA"/>
</dbReference>
<dbReference type="OMA" id="ILWARDQ"/>
<sequence>MQRPPPQIFDLVDIRERLQYNQILVKSRGFSSLVEQIISRKLDAKKDIEYKKVLFDCFYEYGDVPLEMLLDVLPILQERQLISAQTILEEFSLRLLKISKEQISRAFPMVINACLPSFSKFLELAARIDKDVMADMFMEEDLQRDHYRYIMVLLYSGLLNDDQKRRLGNLKLVQEIFLQHFPHLYPVNDRKTFDPEHHLRACSAPEMEKDTLQSLDTFQMLRLMHERPAILRNPNVGQSILFTPFMFLMSQYIPHVANVMKPEQAEQMRRLTANKFDECVEQIKFAEPDFFKSDLTMEKMLSHVITKNTEEQFYRFVEYCSDELPMFLEAHFLPGLLALLPNCTENQLLQKNIVGLVVHYLNSAPDHAEEFVNFFIGVYAKAYFPISKSMLLEAFVEMKVDRFALTPIAGFLSYEMARGTDRVGGARALAKLIRKYPWAVQKAVPALKLDGNDPEELFRAKMELAKECCLATDDHEIVLGQIEGFIKDNGYRLAATMEIAADLAKNDILDVWTSRNILGRNVKYLGNEAACAAYCRFLAVGANLDVEDCASELEERKKKFIGDLKEFTQSTHPLVATEAWDSLGFFTMEEIQEHMGMVPSGYGEIYRNLDPTHRLGFVKFLNHHLDTEKESYPRSLYNSASDMADVPPLMLKVDTYKDQLTNKYKDEPWFWASTLPMTASILQLTSPSNKATTAVRILKSCLLQVEPATSSEEMICLVARWRICIREMLNVLMESKSNDILWARDQICSEGRMSLAQKNESVDCIMMMLTVLAESIEEKLKNSEDPKFVNEVSTAQKPWLISVLEFCATRLPKEHKEAWIVKANPIYQVKTHSNQSSLHTAMFCCRLLRRIPALTEYYRDLKDPEFGKDPYLRYLLQDSSKRIENDLVVSRYMMYVTAEAYGVSELTARRFETDHQATVEEKTGSSANPSLECNEDIEEFFTQLFKSSRNKMSEIQQQNRKVLEKMWNSGSEDVKMKIYKGLGYLALVSGSGRKKAVVPVEKLSDSSILKGVLQLFDEKLNVPTDALQLLLRVFADHRRPNGRFLPPIDWMKVLERAEWKAVDPETRLSLIKLSCEQNIPDVLFHYAGGDLTAQQVYVIAENLRTVMKLLPRKEFMIILRRITKQARIVDEDKENVLKLSNAVAELEKDPIVHEFLVGDLPKLDDPVQVTDPILRALKDPIAFIGSISRSFDVWAEAHNGDKMNMKRICEYILEETNTLTEAKMYVLLSLEARRLSHKKKIDKILDVITASRIQRSANGDMSKFFPIVLAIIVSLDPTVQISVCFFGTESQTIEMMCAAKRPFFRSLLKCAEMKKHIEHIGSFLRPYVDGEETDIYELWQKTAATDMLRDVIAHFGYDALLNLLHEDDFFWQTILPMSVEQHIANDQFLQKLTAFYRDSKIRGPRSVYVTMKPYDGRTKAVPKGSTFKDGDEVSCIFRAKWGSKKIATEVKAKEVNKFHTQYSAIIIAQMVNLEKRKKTDDEKKKTTGASKA</sequence>
<dbReference type="KEGG" id="cbr:CBG_01490"/>
<dbReference type="WormBase" id="CBG01490">
    <property type="protein sequence ID" value="CBP49359"/>
    <property type="gene ID" value="WBGene00024719"/>
</dbReference>
<accession>A8WQK4</accession>
<dbReference type="Pfam" id="PF02290">
    <property type="entry name" value="SRP14"/>
    <property type="match status" value="1"/>
</dbReference>
<evidence type="ECO:0000256" key="1">
    <source>
        <dbReference type="ARBA" id="ARBA00004496"/>
    </source>
</evidence>
<dbReference type="Proteomes" id="UP000008549">
    <property type="component" value="Unassembled WGS sequence"/>
</dbReference>
<dbReference type="eggNOG" id="KOG1761">
    <property type="taxonomic scope" value="Eukaryota"/>
</dbReference>